<evidence type="ECO:0000313" key="2">
    <source>
        <dbReference type="EMBL" id="QBE47850.1"/>
    </source>
</evidence>
<name>A0A4P6KCV1_9MICO</name>
<reference evidence="2 3" key="1">
    <citation type="submission" date="2019-02" db="EMBL/GenBank/DDBJ databases">
        <authorList>
            <person name="Sun L."/>
            <person name="Pan D."/>
            <person name="Wu X."/>
        </authorList>
    </citation>
    <scope>NUCLEOTIDE SEQUENCE [LARGE SCALE GENOMIC DNA]</scope>
    <source>
        <strain evidence="2 3">JW-1</strain>
    </source>
</reference>
<dbReference type="KEGG" id="ltr:EVS81_02575"/>
<protein>
    <submittedName>
        <fullName evidence="2">Branched-chain amino acid transporter AzlD</fullName>
    </submittedName>
</protein>
<evidence type="ECO:0000256" key="1">
    <source>
        <dbReference type="SAM" id="Phobius"/>
    </source>
</evidence>
<dbReference type="Pfam" id="PF05437">
    <property type="entry name" value="AzlD"/>
    <property type="match status" value="1"/>
</dbReference>
<keyword evidence="1" id="KW-1133">Transmembrane helix</keyword>
<feature type="transmembrane region" description="Helical" evidence="1">
    <location>
        <begin position="43"/>
        <end position="59"/>
    </location>
</feature>
<feature type="transmembrane region" description="Helical" evidence="1">
    <location>
        <begin position="71"/>
        <end position="87"/>
    </location>
</feature>
<evidence type="ECO:0000313" key="3">
    <source>
        <dbReference type="Proteomes" id="UP000289260"/>
    </source>
</evidence>
<dbReference type="RefSeq" id="WP_130108999.1">
    <property type="nucleotide sequence ID" value="NZ_CP035806.1"/>
</dbReference>
<feature type="transmembrane region" description="Helical" evidence="1">
    <location>
        <begin position="6"/>
        <end position="31"/>
    </location>
</feature>
<dbReference type="AlphaFoldDB" id="A0A4P6KCV1"/>
<dbReference type="InterPro" id="IPR008407">
    <property type="entry name" value="Brnchd-chn_aa_trnsp_AzlD"/>
</dbReference>
<keyword evidence="1" id="KW-0812">Transmembrane</keyword>
<dbReference type="Proteomes" id="UP000289260">
    <property type="component" value="Chromosome"/>
</dbReference>
<dbReference type="EMBL" id="CP035806">
    <property type="protein sequence ID" value="QBE47850.1"/>
    <property type="molecule type" value="Genomic_DNA"/>
</dbReference>
<keyword evidence="3" id="KW-1185">Reference proteome</keyword>
<organism evidence="2 3">
    <name type="scientific">Leucobacter triazinivorans</name>
    <dbReference type="NCBI Taxonomy" id="1784719"/>
    <lineage>
        <taxon>Bacteria</taxon>
        <taxon>Bacillati</taxon>
        <taxon>Actinomycetota</taxon>
        <taxon>Actinomycetes</taxon>
        <taxon>Micrococcales</taxon>
        <taxon>Microbacteriaceae</taxon>
        <taxon>Leucobacter</taxon>
    </lineage>
</organism>
<gene>
    <name evidence="2" type="ORF">EVS81_02575</name>
</gene>
<proteinExistence type="predicted"/>
<keyword evidence="1" id="KW-0472">Membrane</keyword>
<sequence length="110" mass="11796">MPEPPVWYLLAAIAISGAITVALRALPFAALKPLRKSKLVQQLGLWMPAGLLLILVVSVLRDEIIARPGDIWAIAASSAVTVVVHLTCRRRALLSIAAGTACYVLLLNLF</sequence>
<dbReference type="OrthoDB" id="5324916at2"/>
<accession>A0A4P6KCV1</accession>